<proteinExistence type="predicted"/>
<dbReference type="AlphaFoldDB" id="A0A4U8UXQ6"/>
<dbReference type="Pfam" id="PF00094">
    <property type="entry name" value="VWD"/>
    <property type="match status" value="1"/>
</dbReference>
<keyword evidence="3" id="KW-1185">Reference proteome</keyword>
<protein>
    <recommendedName>
        <fullName evidence="1">VWFD domain-containing protein</fullName>
    </recommendedName>
</protein>
<gene>
    <name evidence="2" type="ORF">L596_005008</name>
</gene>
<accession>A0A4U8UXQ6</accession>
<name>A0A4U8UXQ6_STECR</name>
<dbReference type="EMBL" id="AZBU02000001">
    <property type="protein sequence ID" value="TMS38241.1"/>
    <property type="molecule type" value="Genomic_DNA"/>
</dbReference>
<dbReference type="STRING" id="34508.A0A4U8UXQ6"/>
<reference evidence="2 3" key="1">
    <citation type="journal article" date="2015" name="Genome Biol.">
        <title>Comparative genomics of Steinernema reveals deeply conserved gene regulatory networks.</title>
        <authorList>
            <person name="Dillman A.R."/>
            <person name="Macchietto M."/>
            <person name="Porter C.F."/>
            <person name="Rogers A."/>
            <person name="Williams B."/>
            <person name="Antoshechkin I."/>
            <person name="Lee M.M."/>
            <person name="Goodwin Z."/>
            <person name="Lu X."/>
            <person name="Lewis E.E."/>
            <person name="Goodrich-Blair H."/>
            <person name="Stock S.P."/>
            <person name="Adams B.J."/>
            <person name="Sternberg P.W."/>
            <person name="Mortazavi A."/>
        </authorList>
    </citation>
    <scope>NUCLEOTIDE SEQUENCE [LARGE SCALE GENOMIC DNA]</scope>
    <source>
        <strain evidence="2 3">ALL</strain>
    </source>
</reference>
<evidence type="ECO:0000313" key="2">
    <source>
        <dbReference type="EMBL" id="TMS38241.1"/>
    </source>
</evidence>
<comment type="caution">
    <text evidence="2">The sequence shown here is derived from an EMBL/GenBank/DDBJ whole genome shotgun (WGS) entry which is preliminary data.</text>
</comment>
<feature type="domain" description="VWFD" evidence="1">
    <location>
        <begin position="4"/>
        <end position="112"/>
    </location>
</feature>
<dbReference type="InterPro" id="IPR001846">
    <property type="entry name" value="VWF_type-D"/>
</dbReference>
<sequence length="226" mass="25801">MFNSSVSYISEVEVMMHNRTIHIDEKMNLFVDGISTFYPLYYPSRDNAMVTVKRVFDQATIKNDDGVQVTFYVGYLCVRVPDVSEFRRKRTLCGLAGNMDGICRDDFIHRKGNEVDPGEGGFFDSCRFNGNRDASLNIAKAEDTWRTEEFLNYATTDACVDGWTMANITKHCNIADVGEVPADQGGAGWKGAVRSLPESRKRPDRRGLRELLIRSVPRRRRQVWRV</sequence>
<dbReference type="EMBL" id="CM016762">
    <property type="protein sequence ID" value="TMS38241.1"/>
    <property type="molecule type" value="Genomic_DNA"/>
</dbReference>
<evidence type="ECO:0000313" key="3">
    <source>
        <dbReference type="Proteomes" id="UP000298663"/>
    </source>
</evidence>
<dbReference type="Proteomes" id="UP000298663">
    <property type="component" value="Chromosome X"/>
</dbReference>
<evidence type="ECO:0000259" key="1">
    <source>
        <dbReference type="Pfam" id="PF00094"/>
    </source>
</evidence>
<organism evidence="2 3">
    <name type="scientific">Steinernema carpocapsae</name>
    <name type="common">Entomopathogenic nematode</name>
    <dbReference type="NCBI Taxonomy" id="34508"/>
    <lineage>
        <taxon>Eukaryota</taxon>
        <taxon>Metazoa</taxon>
        <taxon>Ecdysozoa</taxon>
        <taxon>Nematoda</taxon>
        <taxon>Chromadorea</taxon>
        <taxon>Rhabditida</taxon>
        <taxon>Tylenchina</taxon>
        <taxon>Panagrolaimomorpha</taxon>
        <taxon>Strongyloidoidea</taxon>
        <taxon>Steinernematidae</taxon>
        <taxon>Steinernema</taxon>
    </lineage>
</organism>
<reference evidence="2 3" key="2">
    <citation type="journal article" date="2019" name="G3 (Bethesda)">
        <title>Hybrid Assembly of the Genome of the Entomopathogenic Nematode Steinernema carpocapsae Identifies the X-Chromosome.</title>
        <authorList>
            <person name="Serra L."/>
            <person name="Macchietto M."/>
            <person name="Macias-Munoz A."/>
            <person name="McGill C.J."/>
            <person name="Rodriguez I.M."/>
            <person name="Rodriguez B."/>
            <person name="Murad R."/>
            <person name="Mortazavi A."/>
        </authorList>
    </citation>
    <scope>NUCLEOTIDE SEQUENCE [LARGE SCALE GENOMIC DNA]</scope>
    <source>
        <strain evidence="2 3">ALL</strain>
    </source>
</reference>